<feature type="transmembrane region" description="Helical" evidence="1">
    <location>
        <begin position="183"/>
        <end position="200"/>
    </location>
</feature>
<evidence type="ECO:0008006" key="4">
    <source>
        <dbReference type="Google" id="ProtNLM"/>
    </source>
</evidence>
<keyword evidence="1" id="KW-0812">Transmembrane</keyword>
<dbReference type="RefSeq" id="WP_005541873.1">
    <property type="nucleotide sequence ID" value="NZ_JH378838.1"/>
</dbReference>
<name>G5GKB7_9FIRM</name>
<proteinExistence type="predicted"/>
<feature type="transmembrane region" description="Helical" evidence="1">
    <location>
        <begin position="20"/>
        <end position="37"/>
    </location>
</feature>
<feature type="transmembrane region" description="Helical" evidence="1">
    <location>
        <begin position="150"/>
        <end position="171"/>
    </location>
</feature>
<organism evidence="2 3">
    <name type="scientific">Johnsonella ignava ATCC 51276</name>
    <dbReference type="NCBI Taxonomy" id="679200"/>
    <lineage>
        <taxon>Bacteria</taxon>
        <taxon>Bacillati</taxon>
        <taxon>Bacillota</taxon>
        <taxon>Clostridia</taxon>
        <taxon>Lachnospirales</taxon>
        <taxon>Lachnospiraceae</taxon>
        <taxon>Johnsonella</taxon>
    </lineage>
</organism>
<feature type="transmembrane region" description="Helical" evidence="1">
    <location>
        <begin position="57"/>
        <end position="75"/>
    </location>
</feature>
<keyword evidence="3" id="KW-1185">Reference proteome</keyword>
<gene>
    <name evidence="2" type="ORF">HMPREF9333_02008</name>
</gene>
<sequence length="259" mass="29945">MITALIRGIRNNFIRCFKGYRFIFGILGIIGVFILSLLDYKAEIRVIHVFVDSFQTITFLIAIMFCSLPYASSLCEDLENNYYRQELARHKLSIMILSKAVVIFFSAVLTMFIGSLIFTFLLGLRYEWGILEYYGDLLLDISDMIKNNQLVLYVAVTAYKIGTLYGVLALLSTLISLFVKNKLIVYAAPAIVWYLIVDLSRKLPEKPLYLEIYCIFSPDHNVWNNEWLTLLWSNLVALILAMFLTVFIYIRFKRMVANG</sequence>
<evidence type="ECO:0000313" key="3">
    <source>
        <dbReference type="Proteomes" id="UP000003011"/>
    </source>
</evidence>
<dbReference type="HOGENOM" id="CLU_093784_0_0_9"/>
<dbReference type="STRING" id="679200.HMPREF9333_02008"/>
<keyword evidence="1" id="KW-1133">Transmembrane helix</keyword>
<feature type="transmembrane region" description="Helical" evidence="1">
    <location>
        <begin position="96"/>
        <end position="124"/>
    </location>
</feature>
<keyword evidence="1" id="KW-0472">Membrane</keyword>
<dbReference type="Proteomes" id="UP000003011">
    <property type="component" value="Unassembled WGS sequence"/>
</dbReference>
<dbReference type="eggNOG" id="ENOG5033ER2">
    <property type="taxonomic scope" value="Bacteria"/>
</dbReference>
<protein>
    <recommendedName>
        <fullName evidence="4">ABC-2 family transporter protein</fullName>
    </recommendedName>
</protein>
<dbReference type="AlphaFoldDB" id="G5GKB7"/>
<accession>G5GKB7</accession>
<dbReference type="EMBL" id="ACZL01000037">
    <property type="protein sequence ID" value="EHI54807.1"/>
    <property type="molecule type" value="Genomic_DNA"/>
</dbReference>
<comment type="caution">
    <text evidence="2">The sequence shown here is derived from an EMBL/GenBank/DDBJ whole genome shotgun (WGS) entry which is preliminary data.</text>
</comment>
<evidence type="ECO:0000313" key="2">
    <source>
        <dbReference type="EMBL" id="EHI54807.1"/>
    </source>
</evidence>
<reference evidence="2 3" key="1">
    <citation type="submission" date="2011-08" db="EMBL/GenBank/DDBJ databases">
        <title>The Genome Sequence of Johnsonella ignava ATCC 51276.</title>
        <authorList>
            <consortium name="The Broad Institute Genome Sequencing Platform"/>
            <person name="Earl A."/>
            <person name="Ward D."/>
            <person name="Feldgarden M."/>
            <person name="Gevers D."/>
            <person name="Izard J."/>
            <person name="Blanton J.M."/>
            <person name="Baranova O.V."/>
            <person name="Dewhirst F.E."/>
            <person name="Young S.K."/>
            <person name="Zeng Q."/>
            <person name="Gargeya S."/>
            <person name="Fitzgerald M."/>
            <person name="Haas B."/>
            <person name="Abouelleil A."/>
            <person name="Alvarado L."/>
            <person name="Arachchi H.M."/>
            <person name="Berlin A."/>
            <person name="Brown A."/>
            <person name="Chapman S.B."/>
            <person name="Chen Z."/>
            <person name="Dunbar C."/>
            <person name="Freedman E."/>
            <person name="Gearin G."/>
            <person name="Gellesch M."/>
            <person name="Goldberg J."/>
            <person name="Griggs A."/>
            <person name="Gujja S."/>
            <person name="Heiman D."/>
            <person name="Howarth C."/>
            <person name="Larson L."/>
            <person name="Lui A."/>
            <person name="MacDonald P.J.P."/>
            <person name="Montmayeur A."/>
            <person name="Murphy C."/>
            <person name="Neiman D."/>
            <person name="Pearson M."/>
            <person name="Priest M."/>
            <person name="Roberts A."/>
            <person name="Saif S."/>
            <person name="Shea T."/>
            <person name="Shenoy N."/>
            <person name="Sisk P."/>
            <person name="Stolte C."/>
            <person name="Sykes S."/>
            <person name="Wortman J."/>
            <person name="Nusbaum C."/>
            <person name="Birren B."/>
        </authorList>
    </citation>
    <scope>NUCLEOTIDE SEQUENCE [LARGE SCALE GENOMIC DNA]</scope>
    <source>
        <strain evidence="2 3">ATCC 51276</strain>
    </source>
</reference>
<evidence type="ECO:0000256" key="1">
    <source>
        <dbReference type="SAM" id="Phobius"/>
    </source>
</evidence>
<feature type="transmembrane region" description="Helical" evidence="1">
    <location>
        <begin position="227"/>
        <end position="250"/>
    </location>
</feature>
<dbReference type="OrthoDB" id="2053037at2"/>